<keyword evidence="3" id="KW-1185">Reference proteome</keyword>
<dbReference type="Proteomes" id="UP000198707">
    <property type="component" value="Unassembled WGS sequence"/>
</dbReference>
<dbReference type="AlphaFoldDB" id="A0A1H6S9W9"/>
<accession>A0A1H6S9W9</accession>
<name>A0A1H6S9W9_9ACTN</name>
<organism evidence="2 3">
    <name type="scientific">Micromonospora phaseoli</name>
    <dbReference type="NCBI Taxonomy" id="1144548"/>
    <lineage>
        <taxon>Bacteria</taxon>
        <taxon>Bacillati</taxon>
        <taxon>Actinomycetota</taxon>
        <taxon>Actinomycetes</taxon>
        <taxon>Micromonosporales</taxon>
        <taxon>Micromonosporaceae</taxon>
        <taxon>Micromonospora</taxon>
    </lineage>
</organism>
<proteinExistence type="predicted"/>
<evidence type="ECO:0000256" key="1">
    <source>
        <dbReference type="SAM" id="MobiDB-lite"/>
    </source>
</evidence>
<feature type="region of interest" description="Disordered" evidence="1">
    <location>
        <begin position="71"/>
        <end position="98"/>
    </location>
</feature>
<dbReference type="RefSeq" id="WP_111313786.1">
    <property type="nucleotide sequence ID" value="NZ_BOPI01000009.1"/>
</dbReference>
<dbReference type="STRING" id="1144548.SAMN05443287_101623"/>
<reference evidence="3" key="1">
    <citation type="submission" date="2016-10" db="EMBL/GenBank/DDBJ databases">
        <authorList>
            <person name="Varghese N."/>
            <person name="Submissions S."/>
        </authorList>
    </citation>
    <scope>NUCLEOTIDE SEQUENCE [LARGE SCALE GENOMIC DNA]</scope>
    <source>
        <strain evidence="3">CGMCC 4.7038</strain>
    </source>
</reference>
<dbReference type="OrthoDB" id="3405944at2"/>
<dbReference type="EMBL" id="FNYV01000001">
    <property type="protein sequence ID" value="SEI64908.1"/>
    <property type="molecule type" value="Genomic_DNA"/>
</dbReference>
<protein>
    <submittedName>
        <fullName evidence="2">Uncharacterized protein</fullName>
    </submittedName>
</protein>
<evidence type="ECO:0000313" key="2">
    <source>
        <dbReference type="EMBL" id="SEI64908.1"/>
    </source>
</evidence>
<evidence type="ECO:0000313" key="3">
    <source>
        <dbReference type="Proteomes" id="UP000198707"/>
    </source>
</evidence>
<sequence>MLPVALACPLWWLARWAARVLTGFAVAAAFTLGAWAAPASAGPAWAAPASAEPASAGPAWAVPADQRGVAGTVRSAADTTPPSARAGRDAAAPDELTGATTPIVLDAGARADQTGAPTTPPVAPGRPGLRVLGTASTEIVSVRAAVVLDAQAARGPPHA</sequence>
<gene>
    <name evidence="2" type="ORF">SAMN05443287_101623</name>
</gene>